<feature type="transmembrane region" description="Helical" evidence="1">
    <location>
        <begin position="178"/>
        <end position="203"/>
    </location>
</feature>
<feature type="transmembrane region" description="Helical" evidence="1">
    <location>
        <begin position="134"/>
        <end position="158"/>
    </location>
</feature>
<evidence type="ECO:0000259" key="2">
    <source>
        <dbReference type="Pfam" id="PF20151"/>
    </source>
</evidence>
<dbReference type="Proteomes" id="UP001222325">
    <property type="component" value="Unassembled WGS sequence"/>
</dbReference>
<keyword evidence="1" id="KW-0472">Membrane</keyword>
<keyword evidence="1" id="KW-1133">Transmembrane helix</keyword>
<sequence>MSNASAASEAAGTPHAYQKAKPLETHGYIGVAATLLFFDHSITFVEELDFIWFNKAAGLGNRLGFLVNRYLTEAMVLYVSYMLSGDSKGLTDRVSCQIFLWLFAIASTVFVAVSHFIIMARLYTLWDRRPRIKWILMAAFSVAISISMTFSILSAHQVQPFLKYNLILHMCTFAKKPWALPFMLGALTSFDLFIIVATVINALDRPHQKQADVMTALQRDGALMFTVNLMMAVFGNPSNCFVTLSFVWAMCSMVNSRLQLRVEGLRFIRFVPTLDDPLELYNISNAV</sequence>
<evidence type="ECO:0000313" key="3">
    <source>
        <dbReference type="EMBL" id="KAJ7101374.1"/>
    </source>
</evidence>
<feature type="transmembrane region" description="Helical" evidence="1">
    <location>
        <begin position="98"/>
        <end position="122"/>
    </location>
</feature>
<name>A0AAD6UHE8_9AGAR</name>
<dbReference type="Pfam" id="PF20151">
    <property type="entry name" value="DUF6533"/>
    <property type="match status" value="1"/>
</dbReference>
<dbReference type="EMBL" id="JARJCN010000004">
    <property type="protein sequence ID" value="KAJ7101374.1"/>
    <property type="molecule type" value="Genomic_DNA"/>
</dbReference>
<protein>
    <recommendedName>
        <fullName evidence="2">DUF6533 domain-containing protein</fullName>
    </recommendedName>
</protein>
<gene>
    <name evidence="3" type="ORF">B0H15DRAFT_815862</name>
</gene>
<feature type="transmembrane region" description="Helical" evidence="1">
    <location>
        <begin position="223"/>
        <end position="250"/>
    </location>
</feature>
<evidence type="ECO:0000256" key="1">
    <source>
        <dbReference type="SAM" id="Phobius"/>
    </source>
</evidence>
<keyword evidence="1" id="KW-0812">Transmembrane</keyword>
<feature type="domain" description="DUF6533" evidence="2">
    <location>
        <begin position="31"/>
        <end position="72"/>
    </location>
</feature>
<proteinExistence type="predicted"/>
<accession>A0AAD6UHE8</accession>
<dbReference type="InterPro" id="IPR045340">
    <property type="entry name" value="DUF6533"/>
</dbReference>
<evidence type="ECO:0000313" key="4">
    <source>
        <dbReference type="Proteomes" id="UP001222325"/>
    </source>
</evidence>
<reference evidence="3" key="1">
    <citation type="submission" date="2023-03" db="EMBL/GenBank/DDBJ databases">
        <title>Massive genome expansion in bonnet fungi (Mycena s.s.) driven by repeated elements and novel gene families across ecological guilds.</title>
        <authorList>
            <consortium name="Lawrence Berkeley National Laboratory"/>
            <person name="Harder C.B."/>
            <person name="Miyauchi S."/>
            <person name="Viragh M."/>
            <person name="Kuo A."/>
            <person name="Thoen E."/>
            <person name="Andreopoulos B."/>
            <person name="Lu D."/>
            <person name="Skrede I."/>
            <person name="Drula E."/>
            <person name="Henrissat B."/>
            <person name="Morin E."/>
            <person name="Kohler A."/>
            <person name="Barry K."/>
            <person name="LaButti K."/>
            <person name="Morin E."/>
            <person name="Salamov A."/>
            <person name="Lipzen A."/>
            <person name="Mereny Z."/>
            <person name="Hegedus B."/>
            <person name="Baldrian P."/>
            <person name="Stursova M."/>
            <person name="Weitz H."/>
            <person name="Taylor A."/>
            <person name="Grigoriev I.V."/>
            <person name="Nagy L.G."/>
            <person name="Martin F."/>
            <person name="Kauserud H."/>
        </authorList>
    </citation>
    <scope>NUCLEOTIDE SEQUENCE</scope>
    <source>
        <strain evidence="3">CBHHK173m</strain>
    </source>
</reference>
<comment type="caution">
    <text evidence="3">The sequence shown here is derived from an EMBL/GenBank/DDBJ whole genome shotgun (WGS) entry which is preliminary data.</text>
</comment>
<organism evidence="3 4">
    <name type="scientific">Mycena belliarum</name>
    <dbReference type="NCBI Taxonomy" id="1033014"/>
    <lineage>
        <taxon>Eukaryota</taxon>
        <taxon>Fungi</taxon>
        <taxon>Dikarya</taxon>
        <taxon>Basidiomycota</taxon>
        <taxon>Agaricomycotina</taxon>
        <taxon>Agaricomycetes</taxon>
        <taxon>Agaricomycetidae</taxon>
        <taxon>Agaricales</taxon>
        <taxon>Marasmiineae</taxon>
        <taxon>Mycenaceae</taxon>
        <taxon>Mycena</taxon>
    </lineage>
</organism>
<dbReference type="AlphaFoldDB" id="A0AAD6UHE8"/>
<keyword evidence="4" id="KW-1185">Reference proteome</keyword>